<name>A0A060SFZ7_PYCCI</name>
<evidence type="ECO:0000313" key="2">
    <source>
        <dbReference type="EMBL" id="CDO71298.1"/>
    </source>
</evidence>
<organism evidence="2 3">
    <name type="scientific">Pycnoporus cinnabarinus</name>
    <name type="common">Cinnabar-red polypore</name>
    <name type="synonym">Trametes cinnabarina</name>
    <dbReference type="NCBI Taxonomy" id="5643"/>
    <lineage>
        <taxon>Eukaryota</taxon>
        <taxon>Fungi</taxon>
        <taxon>Dikarya</taxon>
        <taxon>Basidiomycota</taxon>
        <taxon>Agaricomycotina</taxon>
        <taxon>Agaricomycetes</taxon>
        <taxon>Polyporales</taxon>
        <taxon>Polyporaceae</taxon>
        <taxon>Trametes</taxon>
    </lineage>
</organism>
<dbReference type="OrthoDB" id="3260925at2759"/>
<evidence type="ECO:0000313" key="3">
    <source>
        <dbReference type="Proteomes" id="UP000029665"/>
    </source>
</evidence>
<reference evidence="2" key="1">
    <citation type="submission" date="2014-01" db="EMBL/GenBank/DDBJ databases">
        <title>The genome of the white-rot fungus Pycnoporus cinnabarinus: a basidiomycete model with a versatile arsenal for lignocellulosic biomass breakdown.</title>
        <authorList>
            <person name="Levasseur A."/>
            <person name="Lomascolo A."/>
            <person name="Ruiz-Duenas F.J."/>
            <person name="Uzan E."/>
            <person name="Piumi F."/>
            <person name="Kues U."/>
            <person name="Ram A.F.J."/>
            <person name="Murat C."/>
            <person name="Haon M."/>
            <person name="Benoit I."/>
            <person name="Arfi Y."/>
            <person name="Chevret D."/>
            <person name="Drula E."/>
            <person name="Kwon M.J."/>
            <person name="Gouret P."/>
            <person name="Lesage-Meessen L."/>
            <person name="Lombard V."/>
            <person name="Mariette J."/>
            <person name="Noirot C."/>
            <person name="Park J."/>
            <person name="Patyshakuliyeva A."/>
            <person name="Wieneger R.A.B."/>
            <person name="Wosten H.A.B."/>
            <person name="Martin F."/>
            <person name="Coutinho P.M."/>
            <person name="de Vries R."/>
            <person name="Martinez A.T."/>
            <person name="Klopp C."/>
            <person name="Pontarotti P."/>
            <person name="Henrissat B."/>
            <person name="Record E."/>
        </authorList>
    </citation>
    <scope>NUCLEOTIDE SEQUENCE [LARGE SCALE GENOMIC DNA]</scope>
    <source>
        <strain evidence="2">BRFM137</strain>
    </source>
</reference>
<feature type="compositionally biased region" description="Pro residues" evidence="1">
    <location>
        <begin position="1"/>
        <end position="17"/>
    </location>
</feature>
<dbReference type="Proteomes" id="UP000029665">
    <property type="component" value="Unassembled WGS sequence"/>
</dbReference>
<sequence length="121" mass="13317">MPSPQLVPASLPSPPPFARRVSSRSRLHLPANLNEPPIPPRLVGSPLLEKLTNTQPSSTITPRAQQQLWFDGDEFGTRRSGPPQLSSPLASRPLFHGLFARQYFTRSGFTARASPLPLSRI</sequence>
<dbReference type="AlphaFoldDB" id="A0A060SFZ7"/>
<gene>
    <name evidence="2" type="ORF">BN946_scf184908.g55</name>
</gene>
<comment type="caution">
    <text evidence="2">The sequence shown here is derived from an EMBL/GenBank/DDBJ whole genome shotgun (WGS) entry which is preliminary data.</text>
</comment>
<evidence type="ECO:0000256" key="1">
    <source>
        <dbReference type="SAM" id="MobiDB-lite"/>
    </source>
</evidence>
<accession>A0A060SFZ7</accession>
<proteinExistence type="predicted"/>
<feature type="region of interest" description="Disordered" evidence="1">
    <location>
        <begin position="1"/>
        <end position="23"/>
    </location>
</feature>
<dbReference type="EMBL" id="CCBP010000100">
    <property type="protein sequence ID" value="CDO71298.1"/>
    <property type="molecule type" value="Genomic_DNA"/>
</dbReference>
<protein>
    <submittedName>
        <fullName evidence="2">Uncharacterized protein</fullName>
    </submittedName>
</protein>
<keyword evidence="3" id="KW-1185">Reference proteome</keyword>
<dbReference type="HOGENOM" id="CLU_2039231_0_0_1"/>